<dbReference type="EMBL" id="JBHTLH010000018">
    <property type="protein sequence ID" value="MFD1124967.1"/>
    <property type="molecule type" value="Genomic_DNA"/>
</dbReference>
<keyword evidence="2" id="KW-1185">Reference proteome</keyword>
<gene>
    <name evidence="1" type="ORF">ACFQ22_06340</name>
</gene>
<protein>
    <submittedName>
        <fullName evidence="1">Surface layer protein SlpC</fullName>
    </submittedName>
</protein>
<reference evidence="2" key="1">
    <citation type="journal article" date="2019" name="Int. J. Syst. Evol. Microbiol.">
        <title>The Global Catalogue of Microorganisms (GCM) 10K type strain sequencing project: providing services to taxonomists for standard genome sequencing and annotation.</title>
        <authorList>
            <consortium name="The Broad Institute Genomics Platform"/>
            <consortium name="The Broad Institute Genome Sequencing Center for Infectious Disease"/>
            <person name="Wu L."/>
            <person name="Ma J."/>
        </authorList>
    </citation>
    <scope>NUCLEOTIDE SEQUENCE [LARGE SCALE GENOMIC DNA]</scope>
    <source>
        <strain evidence="2">CCUG 71848</strain>
    </source>
</reference>
<evidence type="ECO:0000313" key="1">
    <source>
        <dbReference type="EMBL" id="MFD1124967.1"/>
    </source>
</evidence>
<organism evidence="1 2">
    <name type="scientific">Lentilactobacillus raoultii</name>
    <dbReference type="NCBI Taxonomy" id="1987503"/>
    <lineage>
        <taxon>Bacteria</taxon>
        <taxon>Bacillati</taxon>
        <taxon>Bacillota</taxon>
        <taxon>Bacilli</taxon>
        <taxon>Lactobacillales</taxon>
        <taxon>Lactobacillaceae</taxon>
        <taxon>Lentilactobacillus</taxon>
    </lineage>
</organism>
<evidence type="ECO:0000313" key="2">
    <source>
        <dbReference type="Proteomes" id="UP001597156"/>
    </source>
</evidence>
<proteinExistence type="predicted"/>
<accession>A0ABW3PNH2</accession>
<dbReference type="RefSeq" id="WP_225419004.1">
    <property type="nucleotide sequence ID" value="NZ_JBHTLH010000018.1"/>
</dbReference>
<sequence>MKFNLKLGLITLLVVVVTLTSNGLTTLADQVNQSTVISNSALATPANTRNYLPTGNEPLYNQLPSQAGAKVITKAAALKALATTADQGQTYFRGYRVAKTSDGKFYLKIVSFDKSYRGWIYVGTQDPSINSTNVSDGVKAVQTFKETAPSTVLAQTPLYFTKPKASTLTYVAPDWTDYKVGRNLQATTDYVNDALKVVKVGIKQNNRDSNATYYEVEDAAHPQVNGWVKAAEVTTVKSNFDY</sequence>
<dbReference type="Proteomes" id="UP001597156">
    <property type="component" value="Unassembled WGS sequence"/>
</dbReference>
<comment type="caution">
    <text evidence="1">The sequence shown here is derived from an EMBL/GenBank/DDBJ whole genome shotgun (WGS) entry which is preliminary data.</text>
</comment>
<name>A0ABW3PNH2_9LACO</name>